<accession>A0A2T0KKU1</accession>
<evidence type="ECO:0000313" key="4">
    <source>
        <dbReference type="EMBL" id="PRX24249.1"/>
    </source>
</evidence>
<keyword evidence="2" id="KW-0012">Acyltransferase</keyword>
<feature type="domain" description="N-acetyltransferase" evidence="3">
    <location>
        <begin position="8"/>
        <end position="152"/>
    </location>
</feature>
<dbReference type="OrthoDB" id="4119890at2"/>
<dbReference type="InterPro" id="IPR016181">
    <property type="entry name" value="Acyl_CoA_acyltransferase"/>
</dbReference>
<evidence type="ECO:0000313" key="5">
    <source>
        <dbReference type="Proteomes" id="UP000239415"/>
    </source>
</evidence>
<protein>
    <submittedName>
        <fullName evidence="4">N-acetylglutamate synthase-like GNAT family acetyltransferase</fullName>
    </submittedName>
</protein>
<dbReference type="AlphaFoldDB" id="A0A2T0KKU1"/>
<evidence type="ECO:0000256" key="2">
    <source>
        <dbReference type="ARBA" id="ARBA00023315"/>
    </source>
</evidence>
<evidence type="ECO:0000256" key="1">
    <source>
        <dbReference type="ARBA" id="ARBA00022679"/>
    </source>
</evidence>
<proteinExistence type="predicted"/>
<dbReference type="Gene3D" id="3.40.630.30">
    <property type="match status" value="1"/>
</dbReference>
<dbReference type="PANTHER" id="PTHR43877">
    <property type="entry name" value="AMINOALKYLPHOSPHONATE N-ACETYLTRANSFERASE-RELATED-RELATED"/>
    <property type="match status" value="1"/>
</dbReference>
<feature type="domain" description="N-acetyltransferase" evidence="3">
    <location>
        <begin position="192"/>
        <end position="338"/>
    </location>
</feature>
<evidence type="ECO:0000259" key="3">
    <source>
        <dbReference type="PROSITE" id="PS51186"/>
    </source>
</evidence>
<keyword evidence="5" id="KW-1185">Reference proteome</keyword>
<dbReference type="GO" id="GO:0016747">
    <property type="term" value="F:acyltransferase activity, transferring groups other than amino-acyl groups"/>
    <property type="evidence" value="ECO:0007669"/>
    <property type="project" value="InterPro"/>
</dbReference>
<dbReference type="CDD" id="cd04301">
    <property type="entry name" value="NAT_SF"/>
    <property type="match status" value="2"/>
</dbReference>
<dbReference type="Proteomes" id="UP000239415">
    <property type="component" value="Unassembled WGS sequence"/>
</dbReference>
<dbReference type="InterPro" id="IPR050832">
    <property type="entry name" value="Bact_Acetyltransf"/>
</dbReference>
<sequence>MTAVTAYSSIRPARSDDAAALVALRCSVYPYLVRGEETTRRMILSPPPGEDRIFRVAERDGETVGCVSAFRDPRSADAGFGRIALHVHPSHRGRGIGTALLAEAAAHLRSAGVRQASVWALPESVEFARARGFDVSRELRFSALDLAGFDAGPAAGFEAGPAAGFDAGPAAGFDAGPAAGFGAGPAAGTDGIRLLPLREVDGQALYEADVAAATDEPGDVPSQPTPYPTWRYEIWEEPGLDRDASTVALADGVIVSFSLLLRDGDRAWSDMTATVPEHRGRGLARLVKTATLRRAAASGIRVAYTSNDESNAPMLAVNARLGYRQIATQFSCLTTLTD</sequence>
<dbReference type="PROSITE" id="PS51186">
    <property type="entry name" value="GNAT"/>
    <property type="match status" value="2"/>
</dbReference>
<dbReference type="PANTHER" id="PTHR43877:SF1">
    <property type="entry name" value="ACETYLTRANSFERASE"/>
    <property type="match status" value="1"/>
</dbReference>
<dbReference type="SUPFAM" id="SSF55729">
    <property type="entry name" value="Acyl-CoA N-acyltransferases (Nat)"/>
    <property type="match status" value="2"/>
</dbReference>
<comment type="caution">
    <text evidence="4">The sequence shown here is derived from an EMBL/GenBank/DDBJ whole genome shotgun (WGS) entry which is preliminary data.</text>
</comment>
<reference evidence="4 5" key="1">
    <citation type="submission" date="2018-03" db="EMBL/GenBank/DDBJ databases">
        <title>Genomic Encyclopedia of Archaeal and Bacterial Type Strains, Phase II (KMG-II): from individual species to whole genera.</title>
        <authorList>
            <person name="Goeker M."/>
        </authorList>
    </citation>
    <scope>NUCLEOTIDE SEQUENCE [LARGE SCALE GENOMIC DNA]</scope>
    <source>
        <strain evidence="4 5">DSM 43146</strain>
    </source>
</reference>
<organism evidence="4 5">
    <name type="scientific">Actinoplanes italicus</name>
    <dbReference type="NCBI Taxonomy" id="113567"/>
    <lineage>
        <taxon>Bacteria</taxon>
        <taxon>Bacillati</taxon>
        <taxon>Actinomycetota</taxon>
        <taxon>Actinomycetes</taxon>
        <taxon>Micromonosporales</taxon>
        <taxon>Micromonosporaceae</taxon>
        <taxon>Actinoplanes</taxon>
    </lineage>
</organism>
<dbReference type="EMBL" id="PVMZ01000002">
    <property type="protein sequence ID" value="PRX24249.1"/>
    <property type="molecule type" value="Genomic_DNA"/>
</dbReference>
<dbReference type="InterPro" id="IPR000182">
    <property type="entry name" value="GNAT_dom"/>
</dbReference>
<name>A0A2T0KKU1_9ACTN</name>
<keyword evidence="1 4" id="KW-0808">Transferase</keyword>
<gene>
    <name evidence="4" type="ORF">CLV67_10223</name>
</gene>
<dbReference type="Pfam" id="PF00583">
    <property type="entry name" value="Acetyltransf_1"/>
    <property type="match status" value="2"/>
</dbReference>